<dbReference type="EMBL" id="JBEWTB010000002">
    <property type="protein sequence ID" value="MET4755221.1"/>
    <property type="molecule type" value="Genomic_DNA"/>
</dbReference>
<organism evidence="3 4">
    <name type="scientific">Endozoicomonas lisbonensis</name>
    <dbReference type="NCBI Taxonomy" id="3120522"/>
    <lineage>
        <taxon>Bacteria</taxon>
        <taxon>Pseudomonadati</taxon>
        <taxon>Pseudomonadota</taxon>
        <taxon>Gammaproteobacteria</taxon>
        <taxon>Oceanospirillales</taxon>
        <taxon>Endozoicomonadaceae</taxon>
        <taxon>Endozoicomonas</taxon>
    </lineage>
</organism>
<comment type="caution">
    <text evidence="3">The sequence shown here is derived from an EMBL/GenBank/DDBJ whole genome shotgun (WGS) entry which is preliminary data.</text>
</comment>
<dbReference type="InterPro" id="IPR000683">
    <property type="entry name" value="Gfo/Idh/MocA-like_OxRdtase_N"/>
</dbReference>
<name>A0ABV2SDE0_9GAMM</name>
<sequence>MEPVTMVIVGAGSRGRAYARYALDHPEQLKIVAVAEPREEYRAYLAEQHNIRPDRVYRDWRALAECEKLADTAGICTQDEMHKEPAVALAEKGYHLLLEKPMAPDPDSCRAIVEAVKTHKVMLSVCHLLRYTVYTMRLKNLLDSGVIGDVCSIQHLEPVGYWHQAHSFVRGNWANEAASAPMLMTKACHDLDWLRYLAGKPCQQISSFGRLSHFRKEQKPEGSSDRCLDCRLSETCPYSAQNIYLCNVYQPRGGENTQEKLFTEGSVNQWPWDVLTPEPSYETIIEALRTGPYGRCVYACDNDVVDHQVVNMQFEGGMTASFTMTAFTPMTNRKTSVFGSRGMIEGDGRKLYRYDFLSRTETVYDTHAFVDSSAAGGHAGGDQAVMKAFIAAVASNDASHILSGPDETLESHQMVFAAERARRENRVISLLNADEKEAGR</sequence>
<proteinExistence type="predicted"/>
<evidence type="ECO:0000259" key="1">
    <source>
        <dbReference type="Pfam" id="PF01408"/>
    </source>
</evidence>
<dbReference type="InterPro" id="IPR004104">
    <property type="entry name" value="Gfo/Idh/MocA-like_OxRdtase_C"/>
</dbReference>
<dbReference type="Gene3D" id="3.30.360.10">
    <property type="entry name" value="Dihydrodipicolinate Reductase, domain 2"/>
    <property type="match status" value="1"/>
</dbReference>
<dbReference type="InterPro" id="IPR051450">
    <property type="entry name" value="Gfo/Idh/MocA_Oxidoreductases"/>
</dbReference>
<keyword evidence="4" id="KW-1185">Reference proteome</keyword>
<dbReference type="Gene3D" id="3.40.50.720">
    <property type="entry name" value="NAD(P)-binding Rossmann-like Domain"/>
    <property type="match status" value="1"/>
</dbReference>
<dbReference type="Proteomes" id="UP001549366">
    <property type="component" value="Unassembled WGS sequence"/>
</dbReference>
<dbReference type="RefSeq" id="WP_354009669.1">
    <property type="nucleotide sequence ID" value="NZ_JBEWTA010000001.1"/>
</dbReference>
<evidence type="ECO:0000313" key="4">
    <source>
        <dbReference type="Proteomes" id="UP001549366"/>
    </source>
</evidence>
<dbReference type="SUPFAM" id="SSF51735">
    <property type="entry name" value="NAD(P)-binding Rossmann-fold domains"/>
    <property type="match status" value="1"/>
</dbReference>
<dbReference type="Pfam" id="PF01408">
    <property type="entry name" value="GFO_IDH_MocA"/>
    <property type="match status" value="1"/>
</dbReference>
<dbReference type="SUPFAM" id="SSF55347">
    <property type="entry name" value="Glyceraldehyde-3-phosphate dehydrogenase-like, C-terminal domain"/>
    <property type="match status" value="1"/>
</dbReference>
<reference evidence="3 4" key="1">
    <citation type="submission" date="2024-06" db="EMBL/GenBank/DDBJ databases">
        <title>Genomic Encyclopedia of Type Strains, Phase V (KMG-V): Genome sequencing to study the core and pangenomes of soil and plant-associated prokaryotes.</title>
        <authorList>
            <person name="Whitman W."/>
        </authorList>
    </citation>
    <scope>NUCLEOTIDE SEQUENCE [LARGE SCALE GENOMIC DNA]</scope>
    <source>
        <strain evidence="3 4">NE40</strain>
    </source>
</reference>
<dbReference type="InterPro" id="IPR036291">
    <property type="entry name" value="NAD(P)-bd_dom_sf"/>
</dbReference>
<feature type="domain" description="Gfo/Idh/MocA-like oxidoreductase C-terminal" evidence="2">
    <location>
        <begin position="139"/>
        <end position="430"/>
    </location>
</feature>
<accession>A0ABV2SDE0</accession>
<dbReference type="PANTHER" id="PTHR43377">
    <property type="entry name" value="BILIVERDIN REDUCTASE A"/>
    <property type="match status" value="1"/>
</dbReference>
<protein>
    <submittedName>
        <fullName evidence="3">Dehydrogenase</fullName>
    </submittedName>
</protein>
<feature type="domain" description="Gfo/Idh/MocA-like oxidoreductase N-terminal" evidence="1">
    <location>
        <begin position="6"/>
        <end position="126"/>
    </location>
</feature>
<dbReference type="Pfam" id="PF02894">
    <property type="entry name" value="GFO_IDH_MocA_C"/>
    <property type="match status" value="1"/>
</dbReference>
<evidence type="ECO:0000313" key="3">
    <source>
        <dbReference type="EMBL" id="MET4755221.1"/>
    </source>
</evidence>
<gene>
    <name evidence="3" type="ORF">V5J35_000413</name>
</gene>
<dbReference type="PANTHER" id="PTHR43377:SF2">
    <property type="entry name" value="BINDING ROSSMANN FOLD OXIDOREDUCTASE, PUTATIVE (AFU_ORTHOLOGUE AFUA_4G00560)-RELATED"/>
    <property type="match status" value="1"/>
</dbReference>
<evidence type="ECO:0000259" key="2">
    <source>
        <dbReference type="Pfam" id="PF02894"/>
    </source>
</evidence>